<dbReference type="RefSeq" id="WP_175487325.1">
    <property type="nucleotide sequence ID" value="NZ_FNDK01000001.1"/>
</dbReference>
<dbReference type="InterPro" id="IPR022781">
    <property type="entry name" value="Flagellar_biosynth_FliO"/>
</dbReference>
<evidence type="ECO:0000313" key="8">
    <source>
        <dbReference type="EMBL" id="SDG98235.1"/>
    </source>
</evidence>
<evidence type="ECO:0000256" key="5">
    <source>
        <dbReference type="ARBA" id="ARBA00023136"/>
    </source>
</evidence>
<evidence type="ECO:0000256" key="1">
    <source>
        <dbReference type="ARBA" id="ARBA00004236"/>
    </source>
</evidence>
<name>A0A1G7YPL7_9BACI</name>
<keyword evidence="9" id="KW-1185">Reference proteome</keyword>
<dbReference type="STRING" id="568899.SAMN05192534_101223"/>
<reference evidence="8 9" key="1">
    <citation type="submission" date="2016-10" db="EMBL/GenBank/DDBJ databases">
        <authorList>
            <person name="de Groot N.N."/>
        </authorList>
    </citation>
    <scope>NUCLEOTIDE SEQUENCE [LARGE SCALE GENOMIC DNA]</scope>
    <source>
        <strain evidence="8 9">DSM 21632</strain>
    </source>
</reference>
<comment type="subcellular location">
    <subcellularLocation>
        <location evidence="1">Cell membrane</location>
    </subcellularLocation>
</comment>
<accession>A0A1G7YPL7</accession>
<evidence type="ECO:0000256" key="6">
    <source>
        <dbReference type="SAM" id="Phobius"/>
    </source>
</evidence>
<dbReference type="Proteomes" id="UP000199163">
    <property type="component" value="Unassembled WGS sequence"/>
</dbReference>
<sequence>MSMSKVKIAVWFSVWLLMIAATPMAAEEENRTIKEALESDEEAVEEADVADSERAVVDGETDGGTELQLTEEKSVFFILLQLIAALAVVIFIMYALLKFINKRTMQYQSNRVVQNIGGVPLGQQKSVQLIRTGNRLFVIGVGDTVTLIKEIDQQEEIDELLSAANIHVNTKAPQSAVTKLFKRFLTKDQTPQVDASFHRVLEQQLRELTKTQKQARQHIKGSRK</sequence>
<dbReference type="AlphaFoldDB" id="A0A1G7YPL7"/>
<keyword evidence="8" id="KW-0282">Flagellum</keyword>
<keyword evidence="4 6" id="KW-1133">Transmembrane helix</keyword>
<dbReference type="Pfam" id="PF04347">
    <property type="entry name" value="FliO"/>
    <property type="match status" value="1"/>
</dbReference>
<feature type="transmembrane region" description="Helical" evidence="6">
    <location>
        <begin position="75"/>
        <end position="97"/>
    </location>
</feature>
<keyword evidence="5 6" id="KW-0472">Membrane</keyword>
<keyword evidence="3 6" id="KW-0812">Transmembrane</keyword>
<protein>
    <submittedName>
        <fullName evidence="8">Flagellar protein FliO/FliZ</fullName>
    </submittedName>
</protein>
<evidence type="ECO:0000256" key="2">
    <source>
        <dbReference type="ARBA" id="ARBA00022475"/>
    </source>
</evidence>
<evidence type="ECO:0000256" key="4">
    <source>
        <dbReference type="ARBA" id="ARBA00022989"/>
    </source>
</evidence>
<gene>
    <name evidence="8" type="ORF">SAMN05192534_101223</name>
</gene>
<dbReference type="GO" id="GO:0044781">
    <property type="term" value="P:bacterial-type flagellum organization"/>
    <property type="evidence" value="ECO:0007669"/>
    <property type="project" value="InterPro"/>
</dbReference>
<feature type="chain" id="PRO_5011551930" evidence="7">
    <location>
        <begin position="26"/>
        <end position="224"/>
    </location>
</feature>
<proteinExistence type="predicted"/>
<evidence type="ECO:0000256" key="7">
    <source>
        <dbReference type="SAM" id="SignalP"/>
    </source>
</evidence>
<feature type="signal peptide" evidence="7">
    <location>
        <begin position="1"/>
        <end position="25"/>
    </location>
</feature>
<evidence type="ECO:0000313" key="9">
    <source>
        <dbReference type="Proteomes" id="UP000199163"/>
    </source>
</evidence>
<dbReference type="GO" id="GO:0016020">
    <property type="term" value="C:membrane"/>
    <property type="evidence" value="ECO:0007669"/>
    <property type="project" value="InterPro"/>
</dbReference>
<keyword evidence="8" id="KW-0969">Cilium</keyword>
<dbReference type="EMBL" id="FNDK01000001">
    <property type="protein sequence ID" value="SDG98235.1"/>
    <property type="molecule type" value="Genomic_DNA"/>
</dbReference>
<keyword evidence="8" id="KW-0966">Cell projection</keyword>
<keyword evidence="7" id="KW-0732">Signal</keyword>
<organism evidence="8 9">
    <name type="scientific">Alteribacillus persepolensis</name>
    <dbReference type="NCBI Taxonomy" id="568899"/>
    <lineage>
        <taxon>Bacteria</taxon>
        <taxon>Bacillati</taxon>
        <taxon>Bacillota</taxon>
        <taxon>Bacilli</taxon>
        <taxon>Bacillales</taxon>
        <taxon>Bacillaceae</taxon>
        <taxon>Alteribacillus</taxon>
    </lineage>
</organism>
<keyword evidence="2" id="KW-1003">Cell membrane</keyword>
<evidence type="ECO:0000256" key="3">
    <source>
        <dbReference type="ARBA" id="ARBA00022692"/>
    </source>
</evidence>